<comment type="caution">
    <text evidence="2">The sequence shown here is derived from an EMBL/GenBank/DDBJ whole genome shotgun (WGS) entry which is preliminary data.</text>
</comment>
<proteinExistence type="predicted"/>
<dbReference type="STRING" id="503106.A0A218ZGM0"/>
<feature type="compositionally biased region" description="Basic and acidic residues" evidence="1">
    <location>
        <begin position="16"/>
        <end position="28"/>
    </location>
</feature>
<dbReference type="AlphaFoldDB" id="A0A218ZGM0"/>
<evidence type="ECO:0000313" key="2">
    <source>
        <dbReference type="EMBL" id="OWP06750.1"/>
    </source>
</evidence>
<feature type="compositionally biased region" description="Polar residues" evidence="1">
    <location>
        <begin position="1"/>
        <end position="11"/>
    </location>
</feature>
<organism evidence="2 3">
    <name type="scientific">Diplocarpon coronariae</name>
    <dbReference type="NCBI Taxonomy" id="2795749"/>
    <lineage>
        <taxon>Eukaryota</taxon>
        <taxon>Fungi</taxon>
        <taxon>Dikarya</taxon>
        <taxon>Ascomycota</taxon>
        <taxon>Pezizomycotina</taxon>
        <taxon>Leotiomycetes</taxon>
        <taxon>Helotiales</taxon>
        <taxon>Drepanopezizaceae</taxon>
        <taxon>Diplocarpon</taxon>
    </lineage>
</organism>
<gene>
    <name evidence="2" type="ORF">B2J93_7</name>
</gene>
<dbReference type="InParanoid" id="A0A218ZGM0"/>
<reference evidence="2 3" key="1">
    <citation type="submission" date="2017-04" db="EMBL/GenBank/DDBJ databases">
        <title>Draft genome sequence of Marssonina coronaria NL1: causal agent of apple blotch.</title>
        <authorList>
            <person name="Cheng Q."/>
        </authorList>
    </citation>
    <scope>NUCLEOTIDE SEQUENCE [LARGE SCALE GENOMIC DNA]</scope>
    <source>
        <strain evidence="2 3">NL1</strain>
    </source>
</reference>
<sequence length="113" mass="12571">MQARRQANGNTIVPRPRPDKEGSIDRSMTRAPAEKSLQLPIKSADADLELELGYSYDVVKNNTLAGFFSFYASAPKIPSENFNHLAFTPTWGNNKGTRVMRLNGDAAWKISSR</sequence>
<keyword evidence="3" id="KW-1185">Reference proteome</keyword>
<dbReference type="Proteomes" id="UP000242519">
    <property type="component" value="Unassembled WGS sequence"/>
</dbReference>
<protein>
    <submittedName>
        <fullName evidence="2">Uncharacterized protein</fullName>
    </submittedName>
</protein>
<evidence type="ECO:0000256" key="1">
    <source>
        <dbReference type="SAM" id="MobiDB-lite"/>
    </source>
</evidence>
<feature type="region of interest" description="Disordered" evidence="1">
    <location>
        <begin position="1"/>
        <end position="35"/>
    </location>
</feature>
<accession>A0A218ZGM0</accession>
<dbReference type="EMBL" id="MZNU01000036">
    <property type="protein sequence ID" value="OWP06750.1"/>
    <property type="molecule type" value="Genomic_DNA"/>
</dbReference>
<dbReference type="OrthoDB" id="3540796at2759"/>
<evidence type="ECO:0000313" key="3">
    <source>
        <dbReference type="Proteomes" id="UP000242519"/>
    </source>
</evidence>
<name>A0A218ZGM0_9HELO</name>